<comment type="similarity">
    <text evidence="1">Belongs to the eukaryotic ribosomal protein eL33 family.</text>
</comment>
<evidence type="ECO:0000313" key="5">
    <source>
        <dbReference type="Proteomes" id="UP000243423"/>
    </source>
</evidence>
<evidence type="ECO:0000256" key="1">
    <source>
        <dbReference type="ARBA" id="ARBA00009269"/>
    </source>
</evidence>
<keyword evidence="3" id="KW-0687">Ribonucleoprotein</keyword>
<dbReference type="InterPro" id="IPR001780">
    <property type="entry name" value="Ribosomal_eL33"/>
</dbReference>
<dbReference type="Pfam" id="PF01247">
    <property type="entry name" value="Ribosomal_L35Ae"/>
    <property type="match status" value="1"/>
</dbReference>
<dbReference type="Gene3D" id="2.40.10.190">
    <property type="entry name" value="translation elongation factor selb, chain A, domain 4"/>
    <property type="match status" value="1"/>
</dbReference>
<dbReference type="Proteomes" id="UP000243423">
    <property type="component" value="Nucleomorph 3"/>
</dbReference>
<keyword evidence="2 4" id="KW-0689">Ribosomal protein</keyword>
<name>F2HI67_9CRYP</name>
<dbReference type="SUPFAM" id="SSF50447">
    <property type="entry name" value="Translation proteins"/>
    <property type="match status" value="1"/>
</dbReference>
<organism evidence="4 5">
    <name type="scientific">Cryptomonas paramaecium</name>
    <dbReference type="NCBI Taxonomy" id="2898"/>
    <lineage>
        <taxon>Eukaryota</taxon>
        <taxon>Cryptophyceae</taxon>
        <taxon>Cryptomonadales</taxon>
        <taxon>Cryptomonadaceae</taxon>
        <taxon>Cryptomonas</taxon>
    </lineage>
</organism>
<protein>
    <submittedName>
        <fullName evidence="4">60S ribosomal protein L35A</fullName>
    </submittedName>
</protein>
<evidence type="ECO:0000313" key="4">
    <source>
        <dbReference type="EMBL" id="AEA38991.1"/>
    </source>
</evidence>
<dbReference type="InterPro" id="IPR009000">
    <property type="entry name" value="Transl_B-barrel_sf"/>
</dbReference>
<evidence type="ECO:0000256" key="2">
    <source>
        <dbReference type="ARBA" id="ARBA00022980"/>
    </source>
</evidence>
<dbReference type="GO" id="GO:0003735">
    <property type="term" value="F:structural constituent of ribosome"/>
    <property type="evidence" value="ECO:0007669"/>
    <property type="project" value="InterPro"/>
</dbReference>
<dbReference type="GeneID" id="10447398"/>
<dbReference type="PANTHER" id="PTHR10902">
    <property type="entry name" value="60S RIBOSOMAL PROTEIN L35A"/>
    <property type="match status" value="1"/>
</dbReference>
<gene>
    <name evidence="4" type="primary">rpl35A</name>
    <name evidence="4" type="ORF">CPARA_3gp333</name>
</gene>
<geneLocation type="nucleomorph" evidence="4"/>
<dbReference type="InterPro" id="IPR038661">
    <property type="entry name" value="Ribosomal_eL33_sf"/>
</dbReference>
<dbReference type="GO" id="GO:0006412">
    <property type="term" value="P:translation"/>
    <property type="evidence" value="ECO:0007669"/>
    <property type="project" value="InterPro"/>
</dbReference>
<proteinExistence type="inferred from homology"/>
<keyword evidence="4" id="KW-0542">Nucleomorph</keyword>
<dbReference type="GO" id="GO:1990904">
    <property type="term" value="C:ribonucleoprotein complex"/>
    <property type="evidence" value="ECO:0007669"/>
    <property type="project" value="UniProtKB-KW"/>
</dbReference>
<dbReference type="EMBL" id="CP002174">
    <property type="protein sequence ID" value="AEA38991.1"/>
    <property type="molecule type" value="Genomic_DNA"/>
</dbReference>
<dbReference type="RefSeq" id="XP_003239889.1">
    <property type="nucleotide sequence ID" value="XM_003239841.1"/>
</dbReference>
<accession>F2HI67</accession>
<sequence length="106" mass="12398">MKAECRDESRTPNFYKKGIILGYKRSLRNQNPSYTRIQILENLKKKEKHSLIGKRIFYIVKKGHSIYKTKWGRIISPHGNSGKFIAKFRKNVAPSLFCSAVFIELH</sequence>
<dbReference type="AlphaFoldDB" id="F2HI67"/>
<dbReference type="GO" id="GO:0005840">
    <property type="term" value="C:ribosome"/>
    <property type="evidence" value="ECO:0007669"/>
    <property type="project" value="UniProtKB-KW"/>
</dbReference>
<reference evidence="4 5" key="1">
    <citation type="journal article" date="2011" name="Genome Biol. Evol.">
        <title>Complete nucleomorph genome sequence of the nonphotosynthetic alga Cryptomonas paramecium reveals a core nucleomorph gene set.</title>
        <authorList>
            <person name="Tanifuji G."/>
            <person name="Onodera N.T."/>
            <person name="Wheeler T.J."/>
            <person name="Dlutek M."/>
            <person name="Donaher N."/>
            <person name="Archibald J.M."/>
        </authorList>
    </citation>
    <scope>NUCLEOTIDE SEQUENCE [LARGE SCALE GENOMIC DNA]</scope>
    <source>
        <strain evidence="4 5">CCAP977/2A</strain>
    </source>
</reference>
<evidence type="ECO:0000256" key="3">
    <source>
        <dbReference type="ARBA" id="ARBA00023274"/>
    </source>
</evidence>